<dbReference type="EMBL" id="ML769569">
    <property type="protein sequence ID" value="KAE9393547.1"/>
    <property type="molecule type" value="Genomic_DNA"/>
</dbReference>
<keyword evidence="2" id="KW-1185">Reference proteome</keyword>
<evidence type="ECO:0000313" key="1">
    <source>
        <dbReference type="EMBL" id="KAE9393547.1"/>
    </source>
</evidence>
<organism evidence="1 2">
    <name type="scientific">Gymnopus androsaceus JB14</name>
    <dbReference type="NCBI Taxonomy" id="1447944"/>
    <lineage>
        <taxon>Eukaryota</taxon>
        <taxon>Fungi</taxon>
        <taxon>Dikarya</taxon>
        <taxon>Basidiomycota</taxon>
        <taxon>Agaricomycotina</taxon>
        <taxon>Agaricomycetes</taxon>
        <taxon>Agaricomycetidae</taxon>
        <taxon>Agaricales</taxon>
        <taxon>Marasmiineae</taxon>
        <taxon>Omphalotaceae</taxon>
        <taxon>Gymnopus</taxon>
    </lineage>
</organism>
<evidence type="ECO:0008006" key="3">
    <source>
        <dbReference type="Google" id="ProtNLM"/>
    </source>
</evidence>
<dbReference type="OrthoDB" id="3184970at2759"/>
<protein>
    <recommendedName>
        <fullName evidence="3">BTB domain-containing protein</fullName>
    </recommendedName>
</protein>
<name>A0A6A4H8M9_9AGAR</name>
<dbReference type="AlphaFoldDB" id="A0A6A4H8M9"/>
<dbReference type="Proteomes" id="UP000799118">
    <property type="component" value="Unassembled WGS sequence"/>
</dbReference>
<sequence length="270" mass="29906">MSSKISNVESDRFFDGDVAFLSKDGMLFKVKSFNLEFTSTGFPPSAVKSDEDAATPIPLEEDSKTLDIVFSFAYPDLPLPDMNSLSFEDLLKVAIAADKFGMQHGLEMTFGHFYKFVMTHPNEIFAIAVKQDSAALIAAVAPYLVSLSVKELCSAGISNRLAVKWSIFREEWIFALLAGQKDLGRHDGCLFWRETIKPRLHKRLFTTTGIAVISVQGYQIGDQPTVQSIWAEALELLQGERAIGIACCVAELEHWAHCTLHGLALVQFPV</sequence>
<reference evidence="1" key="1">
    <citation type="journal article" date="2019" name="Environ. Microbiol.">
        <title>Fungal ecological strategies reflected in gene transcription - a case study of two litter decomposers.</title>
        <authorList>
            <person name="Barbi F."/>
            <person name="Kohler A."/>
            <person name="Barry K."/>
            <person name="Baskaran P."/>
            <person name="Daum C."/>
            <person name="Fauchery L."/>
            <person name="Ihrmark K."/>
            <person name="Kuo A."/>
            <person name="LaButti K."/>
            <person name="Lipzen A."/>
            <person name="Morin E."/>
            <person name="Grigoriev I.V."/>
            <person name="Henrissat B."/>
            <person name="Lindahl B."/>
            <person name="Martin F."/>
        </authorList>
    </citation>
    <scope>NUCLEOTIDE SEQUENCE</scope>
    <source>
        <strain evidence="1">JB14</strain>
    </source>
</reference>
<accession>A0A6A4H8M9</accession>
<evidence type="ECO:0000313" key="2">
    <source>
        <dbReference type="Proteomes" id="UP000799118"/>
    </source>
</evidence>
<proteinExistence type="predicted"/>
<gene>
    <name evidence="1" type="ORF">BT96DRAFT_943808</name>
</gene>